<feature type="region of interest" description="Disordered" evidence="1">
    <location>
        <begin position="209"/>
        <end position="259"/>
    </location>
</feature>
<sequence>MIIIRLRSSPKIELLNKYRRGKKSWTDYMNQSSLCLRNSSFCTFGFSRSSDDMEDKKHSLKRHAKKSFACSYDDLKVKHNKQSLGFEILKNQQESLWTVQCKSETTAESSRHEEEREVENYPKVRQRKKRSRTKSSHNDEVKDNTFNSSHSPNSEDNPFLQMLSDELEALKSPKTKYFHPSKHEKTIKSKHVTGTAGHDAVKPINKYINGQIGDSEDEGSAELEERCESELEEGELLEEPTETSRSSHSGKRRSHKGKRAMIQTVSGKGFELKVEYDVDLPIKSEIKSEVVDQTIEAEHSSTLPDSVYGEGATVGATSFFQCKEECDSDWSEKMDASLTRDLVDMCMPLTLEEGEISSAASDSSSSCALVLSCDEDIKAEEMRLSKLSYTEDTDPICVDTDKLKQESETPVSNGDAAGIVGSVLGNRMHGLYSQDARYHPTGTVTSDEQVDRTSSSLSGCSFSTRSLPSQCSDQGSYLRQQQAQGLPPFLMQYQQQWFTNMSQTMSSNVYQSPAQTMIQHMQWGTMNQANTGMLFSTGAVVPPPCVGQLSHTSPLYCPQQNYYHTSNWTQHMSTGQQPGRSRNVVQGILPYQYEAYHNHLNQLTNFSAAVLSYYILFQQAALTSGQSIPPTHVVSNPFIATNNNSEMSSKLRQWDIVKTSRRRRSGGMEFTVMTYNILAQDYLEQNQDLYRNCDTCDLDWANRGPALLKEIISHNADIVCLQEVQLEHWERDLMEPLVKHGYQFAYKQRSGLKPDGCAILFKKDKFKKLELVPVDFRKGGLLDRDNIGLILLLQPTPKSTRVTAPKICVATTHLLFNPKRGDVKLAQMMLFLAEIDKYAYLDRDVDTHPDSASSQASSSSLGMPQQTPKKVSAESHHASKPKPTYCPVILCGDLNTEPFCAMYKFITTGDIKYEKYTSKQFCGQKEGHGSGGSSLIGKDLLLESLDITQSCQYTPVVNQRFTYPPERRMLRNSGRAFHDLYFKSVYGHSSKDKYGNKLKEITTQHERVAATLDYIFYSTGMKNIDGSQATNLPLELLARYKLLTTGDMREIGYLPNKMFPSDHFCLIARFLLK</sequence>
<dbReference type="Gene3D" id="3.60.10.10">
    <property type="entry name" value="Endonuclease/exonuclease/phosphatase"/>
    <property type="match status" value="1"/>
</dbReference>
<dbReference type="VEuPathDB" id="VectorBase:BGLAX_039543"/>
<dbReference type="PANTHER" id="PTHR12121">
    <property type="entry name" value="CARBON CATABOLITE REPRESSOR PROTEIN 4"/>
    <property type="match status" value="1"/>
</dbReference>
<feature type="compositionally biased region" description="Acidic residues" evidence="1">
    <location>
        <begin position="230"/>
        <end position="241"/>
    </location>
</feature>
<organism evidence="3 4">
    <name type="scientific">Biomphalaria glabrata</name>
    <name type="common">Bloodfluke planorb</name>
    <name type="synonym">Freshwater snail</name>
    <dbReference type="NCBI Taxonomy" id="6526"/>
    <lineage>
        <taxon>Eukaryota</taxon>
        <taxon>Metazoa</taxon>
        <taxon>Spiralia</taxon>
        <taxon>Lophotrochozoa</taxon>
        <taxon>Mollusca</taxon>
        <taxon>Gastropoda</taxon>
        <taxon>Heterobranchia</taxon>
        <taxon>Euthyneura</taxon>
        <taxon>Panpulmonata</taxon>
        <taxon>Hygrophila</taxon>
        <taxon>Lymnaeoidea</taxon>
        <taxon>Planorbidae</taxon>
        <taxon>Biomphalaria</taxon>
    </lineage>
</organism>
<dbReference type="EnsemblMetazoa" id="BGLB001520-RB">
    <property type="protein sequence ID" value="BGLB001520-PB"/>
    <property type="gene ID" value="BGLB001520"/>
</dbReference>
<evidence type="ECO:0000313" key="4">
    <source>
        <dbReference type="Proteomes" id="UP000076420"/>
    </source>
</evidence>
<evidence type="ECO:0000313" key="3">
    <source>
        <dbReference type="EnsemblMetazoa" id="BGLB001520-PB"/>
    </source>
</evidence>
<feature type="domain" description="Endonuclease/exonuclease/phosphatase" evidence="2">
    <location>
        <begin position="673"/>
        <end position="1063"/>
    </location>
</feature>
<dbReference type="OrthoDB" id="10253982at2759"/>
<name>A0A2C9JER4_BIOGL</name>
<evidence type="ECO:0000259" key="2">
    <source>
        <dbReference type="Pfam" id="PF03372"/>
    </source>
</evidence>
<feature type="compositionally biased region" description="Low complexity" evidence="1">
    <location>
        <begin position="851"/>
        <end position="860"/>
    </location>
</feature>
<dbReference type="InterPro" id="IPR005135">
    <property type="entry name" value="Endo/exonuclease/phosphatase"/>
</dbReference>
<dbReference type="PANTHER" id="PTHR12121:SF34">
    <property type="entry name" value="PROTEIN ANGEL"/>
    <property type="match status" value="1"/>
</dbReference>
<feature type="compositionally biased region" description="Basic residues" evidence="1">
    <location>
        <begin position="124"/>
        <end position="135"/>
    </location>
</feature>
<dbReference type="SUPFAM" id="SSF56219">
    <property type="entry name" value="DNase I-like"/>
    <property type="match status" value="1"/>
</dbReference>
<reference evidence="3" key="1">
    <citation type="submission" date="2020-05" db="UniProtKB">
        <authorList>
            <consortium name="EnsemblMetazoa"/>
        </authorList>
    </citation>
    <scope>IDENTIFICATION</scope>
    <source>
        <strain evidence="3">BB02</strain>
    </source>
</reference>
<dbReference type="Proteomes" id="UP000076420">
    <property type="component" value="Unassembled WGS sequence"/>
</dbReference>
<gene>
    <name evidence="3" type="primary">106055465</name>
</gene>
<dbReference type="STRING" id="6526.A0A2C9JER4"/>
<dbReference type="KEGG" id="bgt:106055465"/>
<feature type="region of interest" description="Disordered" evidence="1">
    <location>
        <begin position="176"/>
        <end position="197"/>
    </location>
</feature>
<feature type="compositionally biased region" description="Basic and acidic residues" evidence="1">
    <location>
        <begin position="109"/>
        <end position="122"/>
    </location>
</feature>
<dbReference type="Pfam" id="PF03372">
    <property type="entry name" value="Exo_endo_phos"/>
    <property type="match status" value="1"/>
</dbReference>
<evidence type="ECO:0000256" key="1">
    <source>
        <dbReference type="SAM" id="MobiDB-lite"/>
    </source>
</evidence>
<dbReference type="RefSeq" id="XP_013067182.2">
    <property type="nucleotide sequence ID" value="XM_013211728.2"/>
</dbReference>
<dbReference type="InterPro" id="IPR036691">
    <property type="entry name" value="Endo/exonu/phosph_ase_sf"/>
</dbReference>
<feature type="compositionally biased region" description="Polar residues" evidence="1">
    <location>
        <begin position="144"/>
        <end position="156"/>
    </location>
</feature>
<dbReference type="VEuPathDB" id="VectorBase:BGLB001520"/>
<feature type="region of interest" description="Disordered" evidence="1">
    <location>
        <begin position="849"/>
        <end position="881"/>
    </location>
</feature>
<protein>
    <recommendedName>
        <fullName evidence="2">Endonuclease/exonuclease/phosphatase domain-containing protein</fullName>
    </recommendedName>
</protein>
<dbReference type="GO" id="GO:0000175">
    <property type="term" value="F:3'-5'-RNA exonuclease activity"/>
    <property type="evidence" value="ECO:0007669"/>
    <property type="project" value="TreeGrafter"/>
</dbReference>
<dbReference type="InterPro" id="IPR050410">
    <property type="entry name" value="CCR4/nocturin_mRNA_transcr"/>
</dbReference>
<feature type="compositionally biased region" description="Basic residues" evidence="1">
    <location>
        <begin position="248"/>
        <end position="259"/>
    </location>
</feature>
<proteinExistence type="predicted"/>
<dbReference type="AlphaFoldDB" id="A0A2C9JER4"/>
<accession>A0A2C9JER4</accession>
<feature type="region of interest" description="Disordered" evidence="1">
    <location>
        <begin position="104"/>
        <end position="158"/>
    </location>
</feature>